<dbReference type="InterPro" id="IPR013328">
    <property type="entry name" value="6PGD_dom2"/>
</dbReference>
<name>A0A6J8AVR5_MYTCO</name>
<accession>A0A6J8AVR5</accession>
<dbReference type="EC" id="1.1.1.45" evidence="5"/>
<reference evidence="5 6" key="1">
    <citation type="submission" date="2020-06" db="EMBL/GenBank/DDBJ databases">
        <authorList>
            <person name="Li R."/>
            <person name="Bekaert M."/>
        </authorList>
    </citation>
    <scope>NUCLEOTIDE SEQUENCE [LARGE SCALE GENOMIC DNA]</scope>
    <source>
        <strain evidence="6">wild</strain>
    </source>
</reference>
<dbReference type="Gene3D" id="1.10.1040.10">
    <property type="entry name" value="N-(1-d-carboxylethyl)-l-norvaline Dehydrogenase, domain 2"/>
    <property type="match status" value="1"/>
</dbReference>
<dbReference type="PANTHER" id="PTHR48075">
    <property type="entry name" value="3-HYDROXYACYL-COA DEHYDROGENASE FAMILY PROTEIN"/>
    <property type="match status" value="1"/>
</dbReference>
<dbReference type="Pfam" id="PF02737">
    <property type="entry name" value="3HCDH_N"/>
    <property type="match status" value="1"/>
</dbReference>
<dbReference type="EMBL" id="CACVKT020001876">
    <property type="protein sequence ID" value="CAC5373008.1"/>
    <property type="molecule type" value="Genomic_DNA"/>
</dbReference>
<dbReference type="Gene3D" id="3.40.50.720">
    <property type="entry name" value="NAD(P)-binding Rossmann-like Domain"/>
    <property type="match status" value="1"/>
</dbReference>
<keyword evidence="6" id="KW-1185">Reference proteome</keyword>
<evidence type="ECO:0000256" key="1">
    <source>
        <dbReference type="ARBA" id="ARBA00009463"/>
    </source>
</evidence>
<dbReference type="Pfam" id="PF00725">
    <property type="entry name" value="3HCDH"/>
    <property type="match status" value="1"/>
</dbReference>
<dbReference type="SUPFAM" id="SSF51735">
    <property type="entry name" value="NAD(P)-binding Rossmann-fold domains"/>
    <property type="match status" value="1"/>
</dbReference>
<dbReference type="SUPFAM" id="SSF48179">
    <property type="entry name" value="6-phosphogluconate dehydrogenase C-terminal domain-like"/>
    <property type="match status" value="1"/>
</dbReference>
<feature type="domain" description="3-hydroxyacyl-CoA dehydrogenase NAD binding" evidence="4">
    <location>
        <begin position="3"/>
        <end position="77"/>
    </location>
</feature>
<evidence type="ECO:0000259" key="3">
    <source>
        <dbReference type="Pfam" id="PF00725"/>
    </source>
</evidence>
<proteinExistence type="inferred from homology"/>
<dbReference type="PANTHER" id="PTHR48075:SF1">
    <property type="entry name" value="LAMBDA-CRYSTALLIN HOMOLOG"/>
    <property type="match status" value="1"/>
</dbReference>
<dbReference type="AlphaFoldDB" id="A0A6J8AVR5"/>
<feature type="domain" description="3-hydroxyacyl-CoA dehydrogenase C-terminal" evidence="3">
    <location>
        <begin position="81"/>
        <end position="133"/>
    </location>
</feature>
<evidence type="ECO:0000256" key="2">
    <source>
        <dbReference type="ARBA" id="ARBA00023002"/>
    </source>
</evidence>
<sequence length="154" mass="17357">MMTDAAILASSTSCILPARISDQFRHRNRFIVAHPTNPLYYVPLVELLPSPWADDDVLTKTKDLMNEIGQTPITIKKQKNGLVMNRLQNAIFKECFDLFRKGVMTATDIDLVMTEGLGRRYAFLGVLETAYLNADDSPGSRNVYKAYLIELNSL</sequence>
<dbReference type="GO" id="GO:0006631">
    <property type="term" value="P:fatty acid metabolic process"/>
    <property type="evidence" value="ECO:0007669"/>
    <property type="project" value="InterPro"/>
</dbReference>
<evidence type="ECO:0000313" key="5">
    <source>
        <dbReference type="EMBL" id="CAC5373008.1"/>
    </source>
</evidence>
<evidence type="ECO:0000259" key="4">
    <source>
        <dbReference type="Pfam" id="PF02737"/>
    </source>
</evidence>
<keyword evidence="2 5" id="KW-0560">Oxidoreductase</keyword>
<comment type="similarity">
    <text evidence="1">Belongs to the 3-hydroxyacyl-CoA dehydrogenase family.</text>
</comment>
<dbReference type="Proteomes" id="UP000507470">
    <property type="component" value="Unassembled WGS sequence"/>
</dbReference>
<evidence type="ECO:0000313" key="6">
    <source>
        <dbReference type="Proteomes" id="UP000507470"/>
    </source>
</evidence>
<dbReference type="InterPro" id="IPR006176">
    <property type="entry name" value="3-OHacyl-CoA_DH_NAD-bd"/>
</dbReference>
<dbReference type="InterPro" id="IPR006108">
    <property type="entry name" value="3HC_DH_C"/>
</dbReference>
<dbReference type="OrthoDB" id="6070244at2759"/>
<protein>
    <submittedName>
        <fullName evidence="5">CRYL1</fullName>
        <ecNumber evidence="5">1.1.1.45</ecNumber>
    </submittedName>
</protein>
<dbReference type="InterPro" id="IPR008927">
    <property type="entry name" value="6-PGluconate_DH-like_C_sf"/>
</dbReference>
<gene>
    <name evidence="5" type="ORF">MCOR_10918</name>
</gene>
<dbReference type="GO" id="GO:0050104">
    <property type="term" value="F:L-gulonate 3-dehydrogenase activity"/>
    <property type="evidence" value="ECO:0007669"/>
    <property type="project" value="UniProtKB-EC"/>
</dbReference>
<dbReference type="InterPro" id="IPR036291">
    <property type="entry name" value="NAD(P)-bd_dom_sf"/>
</dbReference>
<dbReference type="GO" id="GO:0070403">
    <property type="term" value="F:NAD+ binding"/>
    <property type="evidence" value="ECO:0007669"/>
    <property type="project" value="InterPro"/>
</dbReference>
<organism evidence="5 6">
    <name type="scientific">Mytilus coruscus</name>
    <name type="common">Sea mussel</name>
    <dbReference type="NCBI Taxonomy" id="42192"/>
    <lineage>
        <taxon>Eukaryota</taxon>
        <taxon>Metazoa</taxon>
        <taxon>Spiralia</taxon>
        <taxon>Lophotrochozoa</taxon>
        <taxon>Mollusca</taxon>
        <taxon>Bivalvia</taxon>
        <taxon>Autobranchia</taxon>
        <taxon>Pteriomorphia</taxon>
        <taxon>Mytilida</taxon>
        <taxon>Mytiloidea</taxon>
        <taxon>Mytilidae</taxon>
        <taxon>Mytilinae</taxon>
        <taxon>Mytilus</taxon>
    </lineage>
</organism>